<evidence type="ECO:0000256" key="2">
    <source>
        <dbReference type="PROSITE-ProRule" id="PRU00335"/>
    </source>
</evidence>
<dbReference type="Pfam" id="PF14278">
    <property type="entry name" value="TetR_C_8"/>
    <property type="match status" value="1"/>
</dbReference>
<reference evidence="4 5" key="1">
    <citation type="submission" date="2018-06" db="EMBL/GenBank/DDBJ databases">
        <authorList>
            <consortium name="Pathogen Informatics"/>
            <person name="Doyle S."/>
        </authorList>
    </citation>
    <scope>NUCLEOTIDE SEQUENCE [LARGE SCALE GENOMIC DNA]</scope>
    <source>
        <strain evidence="4 5">NCTC7688</strain>
    </source>
</reference>
<dbReference type="InterPro" id="IPR009057">
    <property type="entry name" value="Homeodomain-like_sf"/>
</dbReference>
<dbReference type="SUPFAM" id="SSF46689">
    <property type="entry name" value="Homeodomain-like"/>
    <property type="match status" value="1"/>
</dbReference>
<sequence>MYTSAQKRTVQHIIQTCFDLLHEIDFDQLTVQKICEESDINRSTFYRYFEDKYNLLYHVTQHIAELLYKEVQATRCDSIFEALIYYVDANKKLFKHLAISSRQVDIFNALNQIGSKLLKEQSSTNNDVLSIKIRHSKHPQLLCDFYSSGIIEVLKQWQKNNYTYTVDELVEMTKEGPDNIFL</sequence>
<dbReference type="InterPro" id="IPR039532">
    <property type="entry name" value="TetR_C_Firmicutes"/>
</dbReference>
<dbReference type="PANTHER" id="PTHR43479:SF11">
    <property type="entry name" value="ACREF_ENVCD OPERON REPRESSOR-RELATED"/>
    <property type="match status" value="1"/>
</dbReference>
<dbReference type="AlphaFoldDB" id="A0A380HPE7"/>
<dbReference type="InterPro" id="IPR050624">
    <property type="entry name" value="HTH-type_Tx_Regulator"/>
</dbReference>
<dbReference type="GO" id="GO:0003677">
    <property type="term" value="F:DNA binding"/>
    <property type="evidence" value="ECO:0007669"/>
    <property type="project" value="UniProtKB-UniRule"/>
</dbReference>
<dbReference type="InterPro" id="IPR001647">
    <property type="entry name" value="HTH_TetR"/>
</dbReference>
<proteinExistence type="predicted"/>
<dbReference type="EMBL" id="UHED01000001">
    <property type="protein sequence ID" value="SUM84978.1"/>
    <property type="molecule type" value="Genomic_DNA"/>
</dbReference>
<evidence type="ECO:0000259" key="3">
    <source>
        <dbReference type="PROSITE" id="PS50977"/>
    </source>
</evidence>
<dbReference type="Gene3D" id="1.10.357.10">
    <property type="entry name" value="Tetracycline Repressor, domain 2"/>
    <property type="match status" value="1"/>
</dbReference>
<dbReference type="Proteomes" id="UP000254707">
    <property type="component" value="Unassembled WGS sequence"/>
</dbReference>
<dbReference type="Pfam" id="PF00440">
    <property type="entry name" value="TetR_N"/>
    <property type="match status" value="1"/>
</dbReference>
<dbReference type="PANTHER" id="PTHR43479">
    <property type="entry name" value="ACREF/ENVCD OPERON REPRESSOR-RELATED"/>
    <property type="match status" value="1"/>
</dbReference>
<dbReference type="PROSITE" id="PS50977">
    <property type="entry name" value="HTH_TETR_2"/>
    <property type="match status" value="1"/>
</dbReference>
<evidence type="ECO:0000313" key="5">
    <source>
        <dbReference type="Proteomes" id="UP000254707"/>
    </source>
</evidence>
<keyword evidence="1 2" id="KW-0238">DNA-binding</keyword>
<evidence type="ECO:0000256" key="1">
    <source>
        <dbReference type="ARBA" id="ARBA00023125"/>
    </source>
</evidence>
<organism evidence="4 5">
    <name type="scientific">Staphylococcus saprophyticus</name>
    <dbReference type="NCBI Taxonomy" id="29385"/>
    <lineage>
        <taxon>Bacteria</taxon>
        <taxon>Bacillati</taxon>
        <taxon>Bacillota</taxon>
        <taxon>Bacilli</taxon>
        <taxon>Bacillales</taxon>
        <taxon>Staphylococcaceae</taxon>
        <taxon>Staphylococcus</taxon>
    </lineage>
</organism>
<dbReference type="RefSeq" id="WP_069794544.1">
    <property type="nucleotide sequence ID" value="NZ_CP054576.1"/>
</dbReference>
<feature type="DNA-binding region" description="H-T-H motif" evidence="2">
    <location>
        <begin position="30"/>
        <end position="49"/>
    </location>
</feature>
<accession>A0A380HPE7</accession>
<evidence type="ECO:0000313" key="4">
    <source>
        <dbReference type="EMBL" id="SUM84978.1"/>
    </source>
</evidence>
<name>A0A380HPE7_STASA</name>
<gene>
    <name evidence="4" type="ORF">NCTC7688_02786</name>
</gene>
<feature type="domain" description="HTH tetR-type" evidence="3">
    <location>
        <begin position="7"/>
        <end position="67"/>
    </location>
</feature>
<protein>
    <submittedName>
        <fullName evidence="4">Putative transcriptional regulators</fullName>
    </submittedName>
</protein>